<name>A0A523YSE2_UNCAE</name>
<feature type="transmembrane region" description="Helical" evidence="1">
    <location>
        <begin position="7"/>
        <end position="30"/>
    </location>
</feature>
<feature type="transmembrane region" description="Helical" evidence="1">
    <location>
        <begin position="67"/>
        <end position="88"/>
    </location>
</feature>
<keyword evidence="1" id="KW-1133">Transmembrane helix</keyword>
<keyword evidence="1" id="KW-0472">Membrane</keyword>
<protein>
    <submittedName>
        <fullName evidence="2">DUF502 domain-containing protein</fullName>
    </submittedName>
</protein>
<dbReference type="EMBL" id="SOIJ01000010">
    <property type="protein sequence ID" value="TET94378.1"/>
    <property type="molecule type" value="Genomic_DNA"/>
</dbReference>
<dbReference type="InterPro" id="IPR007462">
    <property type="entry name" value="COV1-like"/>
</dbReference>
<dbReference type="PANTHER" id="PTHR31876:SF26">
    <property type="entry name" value="PROTEIN LIKE COV 2"/>
    <property type="match status" value="1"/>
</dbReference>
<gene>
    <name evidence="2" type="ORF">E3J33_00175</name>
</gene>
<keyword evidence="1" id="KW-0812">Transmembrane</keyword>
<dbReference type="PANTHER" id="PTHR31876">
    <property type="entry name" value="COV-LIKE PROTEIN 1"/>
    <property type="match status" value="1"/>
</dbReference>
<reference evidence="2 3" key="1">
    <citation type="submission" date="2019-03" db="EMBL/GenBank/DDBJ databases">
        <title>Metabolic potential of uncultured bacteria and archaea associated with petroleum seepage in deep-sea sediments.</title>
        <authorList>
            <person name="Dong X."/>
            <person name="Hubert C."/>
        </authorList>
    </citation>
    <scope>NUCLEOTIDE SEQUENCE [LARGE SCALE GENOMIC DNA]</scope>
    <source>
        <strain evidence="2">E29_bin28</strain>
    </source>
</reference>
<comment type="caution">
    <text evidence="2">The sequence shown here is derived from an EMBL/GenBank/DDBJ whole genome shotgun (WGS) entry which is preliminary data.</text>
</comment>
<organism evidence="2 3">
    <name type="scientific">Aerophobetes bacterium</name>
    <dbReference type="NCBI Taxonomy" id="2030807"/>
    <lineage>
        <taxon>Bacteria</taxon>
        <taxon>Candidatus Aerophobota</taxon>
    </lineage>
</organism>
<dbReference type="AlphaFoldDB" id="A0A523YSE2"/>
<sequence>MRKSLRNYFITGLLTLLPLAVTIFVLVWVFQKLNGLLTRLVPLFIPTLIPSSLMAEAGGLISMGVKILAFLIILGAITLFGFFTSRVVGRKILDFLEKKVFFKIPLVSPIYRTLKEINDVFFSGKKYIFKRVVMLEYPRRGVYSIGFVTAETPVESPTNSSSQTMLSIFIPTTPNPTSGFLVLIPEKDTVPLPIGIQKAFKLIISGGALAPLYKEELSHHQFDRLWKEQILSRKGQ</sequence>
<evidence type="ECO:0000256" key="1">
    <source>
        <dbReference type="SAM" id="Phobius"/>
    </source>
</evidence>
<evidence type="ECO:0000313" key="2">
    <source>
        <dbReference type="EMBL" id="TET94378.1"/>
    </source>
</evidence>
<accession>A0A523YSE2</accession>
<dbReference type="Proteomes" id="UP000316925">
    <property type="component" value="Unassembled WGS sequence"/>
</dbReference>
<evidence type="ECO:0000313" key="3">
    <source>
        <dbReference type="Proteomes" id="UP000316925"/>
    </source>
</evidence>
<dbReference type="Pfam" id="PF04367">
    <property type="entry name" value="DUF502"/>
    <property type="match status" value="1"/>
</dbReference>
<proteinExistence type="predicted"/>